<feature type="compositionally biased region" description="Low complexity" evidence="1">
    <location>
        <begin position="63"/>
        <end position="72"/>
    </location>
</feature>
<keyword evidence="3" id="KW-0969">Cilium</keyword>
<comment type="caution">
    <text evidence="3">The sequence shown here is derived from an EMBL/GenBank/DDBJ whole genome shotgun (WGS) entry which is preliminary data.</text>
</comment>
<keyword evidence="3" id="KW-0282">Flagellum</keyword>
<sequence>MGTITPILDTLLPQVLGRRGDIERFSATRPNSPLSAIASVAAVRETPGRGEAGIRESALAAGLSRSARAPAADDGSARRADVRPAATQASGARLAAGPAQTLSPAPSAHAHLSRAGATIATLLGRLAQTSAPPAPIRAPLLGPASTPSPATLALILSQQVSHSGVFYESHLLQWLEGRRPINQLREEPQAQLTRSETTAAAAARAVVSAVDSGDADGGRPSGQGHHTLSTLVDDRLLALVRQQLDTLNQSIFRWQGQAWPDVSLDWQIEHEESGESEPAPVPEDVAARYSTSLRLELPHLGTVEVRLALAARQVQVFAWAERPEGAAMLGADTATLVDRLERAGCGQASVRLIRDPEGAAE</sequence>
<protein>
    <submittedName>
        <fullName evidence="3">Flagellar hook-length control protein FliK</fullName>
    </submittedName>
</protein>
<dbReference type="Pfam" id="PF02120">
    <property type="entry name" value="Flg_hook"/>
    <property type="match status" value="1"/>
</dbReference>
<evidence type="ECO:0000313" key="3">
    <source>
        <dbReference type="EMBL" id="MFC3104161.1"/>
    </source>
</evidence>
<dbReference type="Proteomes" id="UP001595462">
    <property type="component" value="Unassembled WGS sequence"/>
</dbReference>
<proteinExistence type="predicted"/>
<dbReference type="RefSeq" id="WP_380688878.1">
    <property type="nucleotide sequence ID" value="NZ_JBHRSS010000003.1"/>
</dbReference>
<name>A0ABV7ERM5_9GAMM</name>
<evidence type="ECO:0000259" key="2">
    <source>
        <dbReference type="Pfam" id="PF02120"/>
    </source>
</evidence>
<gene>
    <name evidence="3" type="ORF">ACFOSU_09665</name>
</gene>
<dbReference type="InterPro" id="IPR021136">
    <property type="entry name" value="Flagellar_hook_control-like_C"/>
</dbReference>
<evidence type="ECO:0000313" key="4">
    <source>
        <dbReference type="Proteomes" id="UP001595462"/>
    </source>
</evidence>
<feature type="region of interest" description="Disordered" evidence="1">
    <location>
        <begin position="63"/>
        <end position="110"/>
    </location>
</feature>
<keyword evidence="3" id="KW-0966">Cell projection</keyword>
<evidence type="ECO:0000256" key="1">
    <source>
        <dbReference type="SAM" id="MobiDB-lite"/>
    </source>
</evidence>
<dbReference type="EMBL" id="JBHRSS010000003">
    <property type="protein sequence ID" value="MFC3104161.1"/>
    <property type="molecule type" value="Genomic_DNA"/>
</dbReference>
<keyword evidence="4" id="KW-1185">Reference proteome</keyword>
<accession>A0ABV7ERM5</accession>
<dbReference type="Gene3D" id="3.30.750.140">
    <property type="match status" value="1"/>
</dbReference>
<reference evidence="4" key="1">
    <citation type="journal article" date="2019" name="Int. J. Syst. Evol. Microbiol.">
        <title>The Global Catalogue of Microorganisms (GCM) 10K type strain sequencing project: providing services to taxonomists for standard genome sequencing and annotation.</title>
        <authorList>
            <consortium name="The Broad Institute Genomics Platform"/>
            <consortium name="The Broad Institute Genome Sequencing Center for Infectious Disease"/>
            <person name="Wu L."/>
            <person name="Ma J."/>
        </authorList>
    </citation>
    <scope>NUCLEOTIDE SEQUENCE [LARGE SCALE GENOMIC DNA]</scope>
    <source>
        <strain evidence="4">KCTC 52640</strain>
    </source>
</reference>
<dbReference type="InterPro" id="IPR038610">
    <property type="entry name" value="FliK-like_C_sf"/>
</dbReference>
<organism evidence="3 4">
    <name type="scientific">Salinisphaera aquimarina</name>
    <dbReference type="NCBI Taxonomy" id="2094031"/>
    <lineage>
        <taxon>Bacteria</taxon>
        <taxon>Pseudomonadati</taxon>
        <taxon>Pseudomonadota</taxon>
        <taxon>Gammaproteobacteria</taxon>
        <taxon>Salinisphaerales</taxon>
        <taxon>Salinisphaeraceae</taxon>
        <taxon>Salinisphaera</taxon>
    </lineage>
</organism>
<feature type="domain" description="Flagellar hook-length control protein-like C-terminal" evidence="2">
    <location>
        <begin position="289"/>
        <end position="350"/>
    </location>
</feature>